<sequence>MEHSKVIRYPLLSVFLILLFFFSPRLMAHPHSFIEMDTTLVTDNHHLTGLNYVWVMDPMTSADILYDLLKTQEDSPQWKKQAASVMANIIGQSYFSELYYQNKKQPLKLFPDEYRMTRQGLQIVMSYQVSLLHPIPLEGSTIDLLTYEPTFFVSMAYTGSGKLHLSKPSESACKLTLVEAQPSDELKNYALSLDTGETPDDDLTLGRQFAQRVTLQCH</sequence>
<protein>
    <submittedName>
        <fullName evidence="1">ABC transporter substrate-binding protein</fullName>
    </submittedName>
</protein>
<accession>A0A1B8H2D1</accession>
<organism evidence="1 2">
    <name type="scientific">Morganella psychrotolerans</name>
    <dbReference type="NCBI Taxonomy" id="368603"/>
    <lineage>
        <taxon>Bacteria</taxon>
        <taxon>Pseudomonadati</taxon>
        <taxon>Pseudomonadota</taxon>
        <taxon>Gammaproteobacteria</taxon>
        <taxon>Enterobacterales</taxon>
        <taxon>Morganellaceae</taxon>
        <taxon>Morganella</taxon>
    </lineage>
</organism>
<comment type="caution">
    <text evidence="1">The sequence shown here is derived from an EMBL/GenBank/DDBJ whole genome shotgun (WGS) entry which is preliminary data.</text>
</comment>
<evidence type="ECO:0000313" key="2">
    <source>
        <dbReference type="Proteomes" id="UP000092377"/>
    </source>
</evidence>
<name>A0A1B8H2D1_9GAMM</name>
<dbReference type="PIRSF" id="PIRSF008159">
    <property type="entry name" value="UCP008159_ABC"/>
    <property type="match status" value="1"/>
</dbReference>
<dbReference type="InterPro" id="IPR010412">
    <property type="entry name" value="DUF1007"/>
</dbReference>
<keyword evidence="2" id="KW-1185">Reference proteome</keyword>
<proteinExistence type="predicted"/>
<dbReference type="Proteomes" id="UP000092377">
    <property type="component" value="Unassembled WGS sequence"/>
</dbReference>
<dbReference type="AlphaFoldDB" id="A0A1B8H2D1"/>
<reference evidence="2" key="1">
    <citation type="submission" date="2016-06" db="EMBL/GenBank/DDBJ databases">
        <authorList>
            <person name="Butler K."/>
        </authorList>
    </citation>
    <scope>NUCLEOTIDE SEQUENCE [LARGE SCALE GENOMIC DNA]</scope>
    <source>
        <strain evidence="2">GCSL-Mp20</strain>
    </source>
</reference>
<dbReference type="Pfam" id="PF06226">
    <property type="entry name" value="DUF1007"/>
    <property type="match status" value="1"/>
</dbReference>
<gene>
    <name evidence="1" type="ORF">AYY18_11310</name>
</gene>
<dbReference type="OrthoDB" id="5781652at2"/>
<dbReference type="EMBL" id="LZEY01000059">
    <property type="protein sequence ID" value="OBU03231.1"/>
    <property type="molecule type" value="Genomic_DNA"/>
</dbReference>
<evidence type="ECO:0000313" key="1">
    <source>
        <dbReference type="EMBL" id="OBU03231.1"/>
    </source>
</evidence>
<dbReference type="InterPro" id="IPR016537">
    <property type="entry name" value="UCP008159_ABC"/>
</dbReference>